<gene>
    <name evidence="2" type="ORF">BUY47_04815</name>
</gene>
<evidence type="ECO:0000313" key="3">
    <source>
        <dbReference type="Proteomes" id="UP000242088"/>
    </source>
</evidence>
<organism evidence="2 3">
    <name type="scientific">Staphylococcus devriesei</name>
    <dbReference type="NCBI Taxonomy" id="586733"/>
    <lineage>
        <taxon>Bacteria</taxon>
        <taxon>Bacillati</taxon>
        <taxon>Bacillota</taxon>
        <taxon>Bacilli</taxon>
        <taxon>Bacillales</taxon>
        <taxon>Staphylococcaceae</taxon>
        <taxon>Staphylococcus</taxon>
    </lineage>
</organism>
<sequence>MNWEIRDLFSDLEVVKEKIEDLKTTHVWFDEEYFKYASSHPLTKEQVLEHGYKYKEHSIHNTQHLDLLGLYLNEFDELIKKFHEIERASSENFGEESDNA</sequence>
<comment type="caution">
    <text evidence="2">The sequence shown here is derived from an EMBL/GenBank/DDBJ whole genome shotgun (WGS) entry which is preliminary data.</text>
</comment>
<dbReference type="InterPro" id="IPR009942">
    <property type="entry name" value="DUF1474"/>
</dbReference>
<dbReference type="Pfam" id="PF07342">
    <property type="entry name" value="TscT"/>
    <property type="match status" value="1"/>
</dbReference>
<dbReference type="RefSeq" id="WP_107524717.1">
    <property type="nucleotide sequence ID" value="NZ_PYZI01000003.1"/>
</dbReference>
<feature type="domain" description="TscT toxin" evidence="1">
    <location>
        <begin position="1"/>
        <end position="100"/>
    </location>
</feature>
<accession>A0ABX5I471</accession>
<dbReference type="Proteomes" id="UP000242088">
    <property type="component" value="Unassembled WGS sequence"/>
</dbReference>
<dbReference type="NCBIfam" id="NF047366">
    <property type="entry name" value="TscT"/>
    <property type="match status" value="1"/>
</dbReference>
<evidence type="ECO:0000313" key="2">
    <source>
        <dbReference type="EMBL" id="PTF14740.1"/>
    </source>
</evidence>
<keyword evidence="3" id="KW-1185">Reference proteome</keyword>
<name>A0ABX5I471_9STAP</name>
<dbReference type="EMBL" id="PYZI01000003">
    <property type="protein sequence ID" value="PTF14740.1"/>
    <property type="molecule type" value="Genomic_DNA"/>
</dbReference>
<reference evidence="2 3" key="1">
    <citation type="journal article" date="2016" name="Front. Microbiol.">
        <title>Comprehensive Phylogenetic Analysis of Bovine Non-aureus Staphylococci Species Based on Whole-Genome Sequencing.</title>
        <authorList>
            <person name="Naushad S."/>
            <person name="Barkema H.W."/>
            <person name="Luby C."/>
            <person name="Condas L.A."/>
            <person name="Nobrega D.B."/>
            <person name="Carson D.A."/>
            <person name="De Buck J."/>
        </authorList>
    </citation>
    <scope>NUCLEOTIDE SEQUENCE [LARGE SCALE GENOMIC DNA]</scope>
    <source>
        <strain evidence="2 3">SNUC 1409</strain>
    </source>
</reference>
<protein>
    <submittedName>
        <fullName evidence="2">Pathogenicity island protein</fullName>
    </submittedName>
</protein>
<evidence type="ECO:0000259" key="1">
    <source>
        <dbReference type="Pfam" id="PF07342"/>
    </source>
</evidence>
<proteinExistence type="predicted"/>